<dbReference type="Proteomes" id="UP000236454">
    <property type="component" value="Unassembled WGS sequence"/>
</dbReference>
<dbReference type="SUPFAM" id="SSF48403">
    <property type="entry name" value="Ankyrin repeat"/>
    <property type="match status" value="1"/>
</dbReference>
<reference evidence="1 2" key="1">
    <citation type="submission" date="2016-10" db="EMBL/GenBank/DDBJ databases">
        <authorList>
            <person name="de Groot N.N."/>
        </authorList>
    </citation>
    <scope>NUCLEOTIDE SEQUENCE [LARGE SCALE GENOMIC DNA]</scope>
    <source>
        <strain evidence="1 2">CGMCC 1.7005</strain>
    </source>
</reference>
<dbReference type="RefSeq" id="WP_090245497.1">
    <property type="nucleotide sequence ID" value="NZ_FPAS01000001.1"/>
</dbReference>
<dbReference type="STRING" id="477690.SAMN05216474_0269"/>
<dbReference type="EMBL" id="FPAS01000001">
    <property type="protein sequence ID" value="SFT38720.1"/>
    <property type="molecule type" value="Genomic_DNA"/>
</dbReference>
<evidence type="ECO:0000313" key="1">
    <source>
        <dbReference type="EMBL" id="SFT38720.1"/>
    </source>
</evidence>
<dbReference type="Gene3D" id="1.25.40.20">
    <property type="entry name" value="Ankyrin repeat-containing domain"/>
    <property type="match status" value="1"/>
</dbReference>
<evidence type="ECO:0000313" key="2">
    <source>
        <dbReference type="Proteomes" id="UP000236454"/>
    </source>
</evidence>
<keyword evidence="2" id="KW-1185">Reference proteome</keyword>
<dbReference type="OrthoDB" id="1374157at2"/>
<sequence length="306" mass="35580">MKIILILLLFIFNVNISFGQCESCDSSEFPIHCAIDNGNCSKTDIMRYIEQGYDVNGLHPQRKDTPLLRIAYLFRPEDTTLIDFMLNHGASPEITDAFGNNAIDKALQHRKYILVDLYIERGHYPVKRVDHPYYKAKMRLVPKGNKLTQTYKRYEKYFDWSPELFIPLSFTYSRAQQHNYYSIQSGLIFWNDDYYLAMSSLRLLAGPMFSSTNTVGLDVNLSFQYMLTDIGLSYKILPDQNRVSAIEPHIGISLGPIFSAGYSRRIYFTPNPTAKNFLYARLTLFHPYLSVKQRKKMEYVKAIYNN</sequence>
<organism evidence="1 2">
    <name type="scientific">Lishizhenia tianjinensis</name>
    <dbReference type="NCBI Taxonomy" id="477690"/>
    <lineage>
        <taxon>Bacteria</taxon>
        <taxon>Pseudomonadati</taxon>
        <taxon>Bacteroidota</taxon>
        <taxon>Flavobacteriia</taxon>
        <taxon>Flavobacteriales</taxon>
        <taxon>Crocinitomicaceae</taxon>
        <taxon>Lishizhenia</taxon>
    </lineage>
</organism>
<dbReference type="AlphaFoldDB" id="A0A1I6XK94"/>
<gene>
    <name evidence="1" type="ORF">SAMN05216474_0269</name>
</gene>
<dbReference type="InterPro" id="IPR036770">
    <property type="entry name" value="Ankyrin_rpt-contain_sf"/>
</dbReference>
<protein>
    <submittedName>
        <fullName evidence="1">Uncharacterized protein</fullName>
    </submittedName>
</protein>
<name>A0A1I6XK94_9FLAO</name>
<accession>A0A1I6XK94</accession>
<proteinExistence type="predicted"/>